<dbReference type="AlphaFoldDB" id="A0ABC9X6S1"/>
<dbReference type="Proteomes" id="UP001623348">
    <property type="component" value="Unassembled WGS sequence"/>
</dbReference>
<reference evidence="2 3" key="1">
    <citation type="submission" date="2024-06" db="EMBL/GenBank/DDBJ databases">
        <title>The draft genome of Grus japonensis, version 3.</title>
        <authorList>
            <person name="Nabeshima K."/>
            <person name="Suzuki S."/>
            <person name="Onuma M."/>
        </authorList>
    </citation>
    <scope>NUCLEOTIDE SEQUENCE [LARGE SCALE GENOMIC DNA]</scope>
    <source>
        <strain evidence="2 3">451A</strain>
    </source>
</reference>
<accession>A0ABC9X6S1</accession>
<feature type="region of interest" description="Disordered" evidence="1">
    <location>
        <begin position="1"/>
        <end position="43"/>
    </location>
</feature>
<organism evidence="2 3">
    <name type="scientific">Grus japonensis</name>
    <name type="common">Japanese crane</name>
    <name type="synonym">Red-crowned crane</name>
    <dbReference type="NCBI Taxonomy" id="30415"/>
    <lineage>
        <taxon>Eukaryota</taxon>
        <taxon>Metazoa</taxon>
        <taxon>Chordata</taxon>
        <taxon>Craniata</taxon>
        <taxon>Vertebrata</taxon>
        <taxon>Euteleostomi</taxon>
        <taxon>Archelosauria</taxon>
        <taxon>Archosauria</taxon>
        <taxon>Dinosauria</taxon>
        <taxon>Saurischia</taxon>
        <taxon>Theropoda</taxon>
        <taxon>Coelurosauria</taxon>
        <taxon>Aves</taxon>
        <taxon>Neognathae</taxon>
        <taxon>Neoaves</taxon>
        <taxon>Gruiformes</taxon>
        <taxon>Gruidae</taxon>
        <taxon>Grus</taxon>
    </lineage>
</organism>
<sequence length="213" mass="22628">MPRSSCERGRRKCERNNSADTKVSAEGGAGGAPGTGAEIPLQPVEKTMVRQAIPLQPMEDDDGADIHLQPVEDPTSEQVDALTGGCDPMGSLCWSRLLAGPVVPWRGHHAGADFLVGPLAVGDSHWSSLFLKDSIPWEGPHAGTGEECVAEGAAEMKCYGLTTTLIPHPLCSSGEDIEESGVKLSLGRREEWGKGASSFVFISYYPTLLILSN</sequence>
<keyword evidence="3" id="KW-1185">Reference proteome</keyword>
<dbReference type="EMBL" id="BAAFJT010000008">
    <property type="protein sequence ID" value="GAB0192682.1"/>
    <property type="molecule type" value="Genomic_DNA"/>
</dbReference>
<evidence type="ECO:0000313" key="2">
    <source>
        <dbReference type="EMBL" id="GAB0192682.1"/>
    </source>
</evidence>
<evidence type="ECO:0000256" key="1">
    <source>
        <dbReference type="SAM" id="MobiDB-lite"/>
    </source>
</evidence>
<protein>
    <submittedName>
        <fullName evidence="2">Uncharacterized protein</fullName>
    </submittedName>
</protein>
<gene>
    <name evidence="2" type="ORF">GRJ2_001733500</name>
</gene>
<evidence type="ECO:0000313" key="3">
    <source>
        <dbReference type="Proteomes" id="UP001623348"/>
    </source>
</evidence>
<comment type="caution">
    <text evidence="2">The sequence shown here is derived from an EMBL/GenBank/DDBJ whole genome shotgun (WGS) entry which is preliminary data.</text>
</comment>
<proteinExistence type="predicted"/>
<name>A0ABC9X6S1_GRUJA</name>